<reference evidence="1" key="1">
    <citation type="submission" date="2022-08" db="EMBL/GenBank/DDBJ databases">
        <authorList>
            <person name="Kallberg Y."/>
            <person name="Tangrot J."/>
            <person name="Rosling A."/>
        </authorList>
    </citation>
    <scope>NUCLEOTIDE SEQUENCE</scope>
    <source>
        <strain evidence="1">Wild A</strain>
    </source>
</reference>
<dbReference type="AlphaFoldDB" id="A0A9W4TAU4"/>
<name>A0A9W4TAU4_9GLOM</name>
<protein>
    <submittedName>
        <fullName evidence="1">11598_t:CDS:1</fullName>
    </submittedName>
</protein>
<comment type="caution">
    <text evidence="1">The sequence shown here is derived from an EMBL/GenBank/DDBJ whole genome shotgun (WGS) entry which is preliminary data.</text>
</comment>
<gene>
    <name evidence="1" type="ORF">FWILDA_LOCUS19510</name>
</gene>
<feature type="non-terminal residue" evidence="1">
    <location>
        <position position="246"/>
    </location>
</feature>
<dbReference type="EMBL" id="CAMKVN010024022">
    <property type="protein sequence ID" value="CAI2200322.1"/>
    <property type="molecule type" value="Genomic_DNA"/>
</dbReference>
<organism evidence="1 2">
    <name type="scientific">Funneliformis geosporum</name>
    <dbReference type="NCBI Taxonomy" id="1117311"/>
    <lineage>
        <taxon>Eukaryota</taxon>
        <taxon>Fungi</taxon>
        <taxon>Fungi incertae sedis</taxon>
        <taxon>Mucoromycota</taxon>
        <taxon>Glomeromycotina</taxon>
        <taxon>Glomeromycetes</taxon>
        <taxon>Glomerales</taxon>
        <taxon>Glomeraceae</taxon>
        <taxon>Funneliformis</taxon>
    </lineage>
</organism>
<evidence type="ECO:0000313" key="1">
    <source>
        <dbReference type="EMBL" id="CAI2200322.1"/>
    </source>
</evidence>
<dbReference type="OrthoDB" id="2425060at2759"/>
<evidence type="ECO:0000313" key="2">
    <source>
        <dbReference type="Proteomes" id="UP001153678"/>
    </source>
</evidence>
<accession>A0A9W4TAU4</accession>
<proteinExistence type="predicted"/>
<dbReference type="Proteomes" id="UP001153678">
    <property type="component" value="Unassembled WGS sequence"/>
</dbReference>
<feature type="non-terminal residue" evidence="1">
    <location>
        <position position="1"/>
    </location>
</feature>
<keyword evidence="2" id="KW-1185">Reference proteome</keyword>
<sequence length="246" mass="27925">ERVKTASVVNSTVISTALTCSYLSTVASTHKETWKVEYERARKYLSEQIKDVKLEEEILKSCSKLIVEKSRTKVAYKQKKKEKRTALLHVQSKTTVEHAQSIISTQKGTGSLELSEVITKNCGISNESVLTTVQTYSTTESLKKVTNVDIWKTAISLNYLESYCTAHESTWKLQYKKARDYLSNQINDKKVEEELLEAAKKVVIHKTTTNVVRKQVKKEKRLALTKVQSKTTVSTVKECVSTQKQN</sequence>